<dbReference type="GO" id="GO:0003700">
    <property type="term" value="F:DNA-binding transcription factor activity"/>
    <property type="evidence" value="ECO:0007669"/>
    <property type="project" value="InterPro"/>
</dbReference>
<name>A0A502BLH8_9HYPH</name>
<keyword evidence="3" id="KW-0804">Transcription</keyword>
<dbReference type="AlphaFoldDB" id="A0A502BLH8"/>
<keyword evidence="6" id="KW-1185">Reference proteome</keyword>
<dbReference type="PANTHER" id="PTHR44846:SF1">
    <property type="entry name" value="MANNOSYL-D-GLYCERATE TRANSPORT_METABOLISM SYSTEM REPRESSOR MNGR-RELATED"/>
    <property type="match status" value="1"/>
</dbReference>
<dbReference type="SUPFAM" id="SSF64288">
    <property type="entry name" value="Chorismate lyase-like"/>
    <property type="match status" value="1"/>
</dbReference>
<evidence type="ECO:0000313" key="5">
    <source>
        <dbReference type="EMBL" id="TPF74501.1"/>
    </source>
</evidence>
<feature type="domain" description="HTH gntR-type" evidence="4">
    <location>
        <begin position="8"/>
        <end position="76"/>
    </location>
</feature>
<evidence type="ECO:0000256" key="3">
    <source>
        <dbReference type="ARBA" id="ARBA00023163"/>
    </source>
</evidence>
<dbReference type="Gene3D" id="1.10.10.10">
    <property type="entry name" value="Winged helix-like DNA-binding domain superfamily/Winged helix DNA-binding domain"/>
    <property type="match status" value="1"/>
</dbReference>
<evidence type="ECO:0000313" key="6">
    <source>
        <dbReference type="Proteomes" id="UP000315388"/>
    </source>
</evidence>
<evidence type="ECO:0000256" key="1">
    <source>
        <dbReference type="ARBA" id="ARBA00023015"/>
    </source>
</evidence>
<dbReference type="SMART" id="SM00866">
    <property type="entry name" value="UTRA"/>
    <property type="match status" value="1"/>
</dbReference>
<dbReference type="Pfam" id="PF07702">
    <property type="entry name" value="UTRA"/>
    <property type="match status" value="1"/>
</dbReference>
<dbReference type="InterPro" id="IPR036390">
    <property type="entry name" value="WH_DNA-bd_sf"/>
</dbReference>
<sequence>MDEQSKLLPLYEQVRRAIMTGIETGQFPVGSFLPAEPELMSLYGVSRITLRRAIGDLCAEGLLQRQQGRGTVIMPRKVRQTLISLSGFSETMDGLGRKASHRILSRTDNPDAPAVRERLHVQVLVRFERLLEDNDRPMTLETLWFDPSRFPEVIEPVAAGGSFFSALRDKAGIVPAHAERQIDVGLALPAERDILSVTATQPVYRIEKIVTDSEGRPLALSQLVTPSHLVSYTIKT</sequence>
<dbReference type="Gene3D" id="3.40.1410.10">
    <property type="entry name" value="Chorismate lyase-like"/>
    <property type="match status" value="1"/>
</dbReference>
<dbReference type="PRINTS" id="PR00035">
    <property type="entry name" value="HTHGNTR"/>
</dbReference>
<dbReference type="SUPFAM" id="SSF46785">
    <property type="entry name" value="Winged helix' DNA-binding domain"/>
    <property type="match status" value="1"/>
</dbReference>
<accession>A0A502BLH8</accession>
<dbReference type="InterPro" id="IPR000524">
    <property type="entry name" value="Tscrpt_reg_HTH_GntR"/>
</dbReference>
<dbReference type="InterPro" id="IPR028978">
    <property type="entry name" value="Chorismate_lyase_/UTRA_dom_sf"/>
</dbReference>
<keyword evidence="2" id="KW-0238">DNA-binding</keyword>
<organism evidence="5 6">
    <name type="scientific">Brucella gallinifaecis</name>
    <dbReference type="NCBI Taxonomy" id="215590"/>
    <lineage>
        <taxon>Bacteria</taxon>
        <taxon>Pseudomonadati</taxon>
        <taxon>Pseudomonadota</taxon>
        <taxon>Alphaproteobacteria</taxon>
        <taxon>Hyphomicrobiales</taxon>
        <taxon>Brucellaceae</taxon>
        <taxon>Brucella/Ochrobactrum group</taxon>
        <taxon>Brucella</taxon>
    </lineage>
</organism>
<dbReference type="RefSeq" id="WP_024899108.1">
    <property type="nucleotide sequence ID" value="NZ_JBHTMD010000001.1"/>
</dbReference>
<evidence type="ECO:0000256" key="2">
    <source>
        <dbReference type="ARBA" id="ARBA00023125"/>
    </source>
</evidence>
<proteinExistence type="predicted"/>
<evidence type="ECO:0000259" key="4">
    <source>
        <dbReference type="PROSITE" id="PS50949"/>
    </source>
</evidence>
<dbReference type="PROSITE" id="PS50949">
    <property type="entry name" value="HTH_GNTR"/>
    <property type="match status" value="1"/>
</dbReference>
<dbReference type="InterPro" id="IPR011663">
    <property type="entry name" value="UTRA"/>
</dbReference>
<dbReference type="Proteomes" id="UP000315388">
    <property type="component" value="Unassembled WGS sequence"/>
</dbReference>
<dbReference type="OrthoDB" id="7334968at2"/>
<dbReference type="InterPro" id="IPR050679">
    <property type="entry name" value="Bact_HTH_transcr_reg"/>
</dbReference>
<dbReference type="GO" id="GO:0003677">
    <property type="term" value="F:DNA binding"/>
    <property type="evidence" value="ECO:0007669"/>
    <property type="project" value="UniProtKB-KW"/>
</dbReference>
<dbReference type="InterPro" id="IPR036388">
    <property type="entry name" value="WH-like_DNA-bd_sf"/>
</dbReference>
<dbReference type="Pfam" id="PF00392">
    <property type="entry name" value="GntR"/>
    <property type="match status" value="1"/>
</dbReference>
<dbReference type="SMART" id="SM00345">
    <property type="entry name" value="HTH_GNTR"/>
    <property type="match status" value="1"/>
</dbReference>
<reference evidence="5 6" key="1">
    <citation type="journal article" date="2003" name="Int. J. Syst. Evol. Microbiol.">
        <title>Towards a standardized format for the description of a novel species (of an established genus): Ochrobactrum gallinifaecis sp. nov.</title>
        <authorList>
            <person name="Kampfer P."/>
            <person name="Buczolits S."/>
            <person name="Albrecht A."/>
            <person name="Busse H.J."/>
            <person name="Stackebrandt E."/>
        </authorList>
    </citation>
    <scope>NUCLEOTIDE SEQUENCE [LARGE SCALE GENOMIC DNA]</scope>
    <source>
        <strain evidence="5 6">ISO 196</strain>
    </source>
</reference>
<dbReference type="CDD" id="cd07377">
    <property type="entry name" value="WHTH_GntR"/>
    <property type="match status" value="1"/>
</dbReference>
<keyword evidence="1" id="KW-0805">Transcription regulation</keyword>
<gene>
    <name evidence="5" type="ORF">FHY56_13545</name>
</gene>
<protein>
    <submittedName>
        <fullName evidence="5">GntR family transcriptional regulator</fullName>
    </submittedName>
</protein>
<dbReference type="PANTHER" id="PTHR44846">
    <property type="entry name" value="MANNOSYL-D-GLYCERATE TRANSPORT/METABOLISM SYSTEM REPRESSOR MNGR-RELATED"/>
    <property type="match status" value="1"/>
</dbReference>
<dbReference type="EMBL" id="VEWJ01000010">
    <property type="protein sequence ID" value="TPF74501.1"/>
    <property type="molecule type" value="Genomic_DNA"/>
</dbReference>
<dbReference type="GO" id="GO:0045892">
    <property type="term" value="P:negative regulation of DNA-templated transcription"/>
    <property type="evidence" value="ECO:0007669"/>
    <property type="project" value="TreeGrafter"/>
</dbReference>
<comment type="caution">
    <text evidence="5">The sequence shown here is derived from an EMBL/GenBank/DDBJ whole genome shotgun (WGS) entry which is preliminary data.</text>
</comment>